<keyword evidence="5" id="KW-1185">Reference proteome</keyword>
<evidence type="ECO:0000256" key="1">
    <source>
        <dbReference type="ARBA" id="ARBA00023157"/>
    </source>
</evidence>
<keyword evidence="1" id="KW-1015">Disulfide bond</keyword>
<evidence type="ECO:0000313" key="4">
    <source>
        <dbReference type="EMBL" id="KAL2080123.1"/>
    </source>
</evidence>
<dbReference type="InterPro" id="IPR001846">
    <property type="entry name" value="VWF_type-D"/>
</dbReference>
<dbReference type="AlphaFoldDB" id="A0ABD1IYU8"/>
<evidence type="ECO:0000259" key="3">
    <source>
        <dbReference type="PROSITE" id="PS51233"/>
    </source>
</evidence>
<keyword evidence="2" id="KW-0325">Glycoprotein</keyword>
<dbReference type="InterPro" id="IPR014853">
    <property type="entry name" value="VWF/SSPO/ZAN-like_Cys-rich_dom"/>
</dbReference>
<dbReference type="Pfam" id="PF00094">
    <property type="entry name" value="VWD"/>
    <property type="match status" value="1"/>
</dbReference>
<dbReference type="InterPro" id="IPR050780">
    <property type="entry name" value="Mucin_vWF_Thrombospondin_sf"/>
</dbReference>
<dbReference type="PANTHER" id="PTHR11339">
    <property type="entry name" value="EXTRACELLULAR MATRIX GLYCOPROTEIN RELATED"/>
    <property type="match status" value="1"/>
</dbReference>
<reference evidence="4 5" key="1">
    <citation type="submission" date="2024-09" db="EMBL/GenBank/DDBJ databases">
        <title>A chromosome-level genome assembly of Gray's grenadier anchovy, Coilia grayii.</title>
        <authorList>
            <person name="Fu Z."/>
        </authorList>
    </citation>
    <scope>NUCLEOTIDE SEQUENCE [LARGE SCALE GENOMIC DNA]</scope>
    <source>
        <strain evidence="4">G4</strain>
        <tissue evidence="4">Muscle</tissue>
    </source>
</reference>
<evidence type="ECO:0000313" key="5">
    <source>
        <dbReference type="Proteomes" id="UP001591681"/>
    </source>
</evidence>
<dbReference type="Pfam" id="PF08742">
    <property type="entry name" value="C8"/>
    <property type="match status" value="1"/>
</dbReference>
<protein>
    <recommendedName>
        <fullName evidence="3">VWFD domain-containing protein</fullName>
    </recommendedName>
</protein>
<dbReference type="Pfam" id="PF01826">
    <property type="entry name" value="TIL"/>
    <property type="match status" value="1"/>
</dbReference>
<proteinExistence type="predicted"/>
<dbReference type="Gene3D" id="2.10.25.10">
    <property type="entry name" value="Laminin"/>
    <property type="match status" value="1"/>
</dbReference>
<organism evidence="4 5">
    <name type="scientific">Coilia grayii</name>
    <name type="common">Gray's grenadier anchovy</name>
    <dbReference type="NCBI Taxonomy" id="363190"/>
    <lineage>
        <taxon>Eukaryota</taxon>
        <taxon>Metazoa</taxon>
        <taxon>Chordata</taxon>
        <taxon>Craniata</taxon>
        <taxon>Vertebrata</taxon>
        <taxon>Euteleostomi</taxon>
        <taxon>Actinopterygii</taxon>
        <taxon>Neopterygii</taxon>
        <taxon>Teleostei</taxon>
        <taxon>Clupei</taxon>
        <taxon>Clupeiformes</taxon>
        <taxon>Clupeoidei</taxon>
        <taxon>Engraulidae</taxon>
        <taxon>Coilinae</taxon>
        <taxon>Coilia</taxon>
    </lineage>
</organism>
<feature type="domain" description="VWFD" evidence="3">
    <location>
        <begin position="1"/>
        <end position="146"/>
    </location>
</feature>
<accession>A0ABD1IYU8</accession>
<dbReference type="InterPro" id="IPR002919">
    <property type="entry name" value="TIL_dom"/>
</dbReference>
<name>A0ABD1IYU8_9TELE</name>
<dbReference type="SMART" id="SM00832">
    <property type="entry name" value="C8"/>
    <property type="match status" value="1"/>
</dbReference>
<dbReference type="Proteomes" id="UP001591681">
    <property type="component" value="Unassembled WGS sequence"/>
</dbReference>
<dbReference type="SUPFAM" id="SSF57567">
    <property type="entry name" value="Serine protease inhibitors"/>
    <property type="match status" value="1"/>
</dbReference>
<comment type="caution">
    <text evidence="4">The sequence shown here is derived from an EMBL/GenBank/DDBJ whole genome shotgun (WGS) entry which is preliminary data.</text>
</comment>
<dbReference type="InterPro" id="IPR036084">
    <property type="entry name" value="Ser_inhib-like_sf"/>
</dbReference>
<dbReference type="PANTHER" id="PTHR11339:SF374">
    <property type="entry name" value="ZONADHESIN"/>
    <property type="match status" value="1"/>
</dbReference>
<dbReference type="PROSITE" id="PS51233">
    <property type="entry name" value="VWFD"/>
    <property type="match status" value="1"/>
</dbReference>
<dbReference type="CDD" id="cd19941">
    <property type="entry name" value="TIL"/>
    <property type="match status" value="1"/>
</dbReference>
<gene>
    <name evidence="4" type="ORF">ACEWY4_023916</name>
</gene>
<dbReference type="EMBL" id="JBHFQA010000021">
    <property type="protein sequence ID" value="KAL2080123.1"/>
    <property type="molecule type" value="Genomic_DNA"/>
</dbReference>
<evidence type="ECO:0000256" key="2">
    <source>
        <dbReference type="ARBA" id="ARBA00023180"/>
    </source>
</evidence>
<sequence>MYQLAPSGSACPATCWDSEAPTRCQASCVETCTCDMGFVRNGDKCIPQLQCGHFHKATESYVSPEKTFLGGWFAVVLADFGLRGADDWEDAVLICVPSGYSGAMCGLCGNYNYKQSYDMTLSNTKKAVLGTELRQSWRVAEIPGCMDGCKGPCPNRDITEKHTYEAAELCGRIRDPNRPFRKCHPHVDFESCLYDVCLHHGERRVLCHSLKAYTAAC</sequence>